<protein>
    <submittedName>
        <fullName evidence="1">Uncharacterized protein</fullName>
    </submittedName>
</protein>
<evidence type="ECO:0000313" key="2">
    <source>
        <dbReference type="Proteomes" id="UP000682416"/>
    </source>
</evidence>
<sequence length="77" mass="8413">MANPSTTRNRLLGTQQAQAMFEVQEQWGHALSAFSGMVEQARRAGFTKRQARSIVAATIVQEVATSKFVEDDVDGGE</sequence>
<organism evidence="1 2">
    <name type="scientific">Nocardiopsis eucommiae</name>
    <dbReference type="NCBI Taxonomy" id="2831970"/>
    <lineage>
        <taxon>Bacteria</taxon>
        <taxon>Bacillati</taxon>
        <taxon>Actinomycetota</taxon>
        <taxon>Actinomycetes</taxon>
        <taxon>Streptosporangiales</taxon>
        <taxon>Nocardiopsidaceae</taxon>
        <taxon>Nocardiopsis</taxon>
    </lineage>
</organism>
<dbReference type="EMBL" id="CP074402">
    <property type="protein sequence ID" value="QVJ00347.1"/>
    <property type="molecule type" value="Genomic_DNA"/>
</dbReference>
<dbReference type="AlphaFoldDB" id="A0A975L7X1"/>
<gene>
    <name evidence="1" type="ORF">KGD82_16430</name>
</gene>
<evidence type="ECO:0000313" key="1">
    <source>
        <dbReference type="EMBL" id="QVJ00347.1"/>
    </source>
</evidence>
<accession>A0A975L7X1</accession>
<dbReference type="Proteomes" id="UP000682416">
    <property type="component" value="Chromosome"/>
</dbReference>
<reference evidence="1" key="1">
    <citation type="submission" date="2021-05" db="EMBL/GenBank/DDBJ databases">
        <authorList>
            <person name="Kaiqin L."/>
            <person name="Jian G."/>
        </authorList>
    </citation>
    <scope>NUCLEOTIDE SEQUENCE</scope>
    <source>
        <strain evidence="1">HDS5</strain>
    </source>
</reference>
<dbReference type="KEGG" id="nec:KGD82_16430"/>
<proteinExistence type="predicted"/>
<keyword evidence="2" id="KW-1185">Reference proteome</keyword>
<name>A0A975L7X1_9ACTN</name>